<dbReference type="PRINTS" id="PR00932">
    <property type="entry name" value="AMINO1PTASE"/>
</dbReference>
<keyword evidence="5 9" id="KW-0479">Metal-binding</keyword>
<name>A0A0X8FAS6_9LACT</name>
<dbReference type="Pfam" id="PF02127">
    <property type="entry name" value="Peptidase_M18"/>
    <property type="match status" value="1"/>
</dbReference>
<evidence type="ECO:0000256" key="4">
    <source>
        <dbReference type="ARBA" id="ARBA00022670"/>
    </source>
</evidence>
<dbReference type="GO" id="GO:0005737">
    <property type="term" value="C:cytoplasm"/>
    <property type="evidence" value="ECO:0007669"/>
    <property type="project" value="UniProtKB-ARBA"/>
</dbReference>
<dbReference type="Gene3D" id="3.40.630.10">
    <property type="entry name" value="Zn peptidases"/>
    <property type="match status" value="1"/>
</dbReference>
<dbReference type="Proteomes" id="UP000234239">
    <property type="component" value="Unassembled WGS sequence"/>
</dbReference>
<keyword evidence="3 9" id="KW-0031">Aminopeptidase</keyword>
<evidence type="ECO:0000256" key="5">
    <source>
        <dbReference type="ARBA" id="ARBA00022723"/>
    </source>
</evidence>
<evidence type="ECO:0000256" key="8">
    <source>
        <dbReference type="ARBA" id="ARBA00023049"/>
    </source>
</evidence>
<dbReference type="KEGG" id="asan:AWM72_03595"/>
<organism evidence="11 13">
    <name type="scientific">Aerococcus sanguinicola</name>
    <dbReference type="NCBI Taxonomy" id="119206"/>
    <lineage>
        <taxon>Bacteria</taxon>
        <taxon>Bacillati</taxon>
        <taxon>Bacillota</taxon>
        <taxon>Bacilli</taxon>
        <taxon>Lactobacillales</taxon>
        <taxon>Aerococcaceae</taxon>
        <taxon>Aerococcus</taxon>
    </lineage>
</organism>
<protein>
    <recommendedName>
        <fullName evidence="10">M18 family aminopeptidase</fullName>
        <ecNumber evidence="10">3.4.11.-</ecNumber>
    </recommendedName>
</protein>
<accession>A0A0X8FAS6</accession>
<dbReference type="EC" id="3.4.11.-" evidence="10"/>
<dbReference type="PANTHER" id="PTHR28570">
    <property type="entry name" value="ASPARTYL AMINOPEPTIDASE"/>
    <property type="match status" value="1"/>
</dbReference>
<dbReference type="RefSeq" id="WP_067973283.1">
    <property type="nucleotide sequence ID" value="NZ_CAJHKM010000005.1"/>
</dbReference>
<evidence type="ECO:0000256" key="10">
    <source>
        <dbReference type="RuleBase" id="RU004387"/>
    </source>
</evidence>
<evidence type="ECO:0000256" key="9">
    <source>
        <dbReference type="RuleBase" id="RU004386"/>
    </source>
</evidence>
<dbReference type="Gene3D" id="2.30.250.10">
    <property type="entry name" value="Aminopeptidase i, Domain 2"/>
    <property type="match status" value="1"/>
</dbReference>
<dbReference type="PANTHER" id="PTHR28570:SF3">
    <property type="entry name" value="ASPARTYL AMINOPEPTIDASE"/>
    <property type="match status" value="1"/>
</dbReference>
<sequence length="441" mass="48981">MSLDLTEELIDFIEKSPTAFHAVAEIRRRLLDQGFQELTEAEAWHLAPGQTYFTTRNQSSLIAFKVAEDTHDYSFNLVASHSDSPHYRLKERAELKDDKYLRLNTEPYGGMIAQSWLDRPLSLAGRVLVEEEGGISSRLLAFDRDLVLIPNLAIHMNRKMNQGVALNPQVDMIPLLAGKKAQKGDLKALVAEELDLPADAILDMELSLYHRMPGRIWGAHKEFFSAPQLDNLASAFTTLAGFLEGEAHHPQTTSVYACFDNEEVGSGTKQGALSTFLKDVLRRIHFNLGGDEVSYYQRLASSFLISADNAHAIHPNHPEVMDESNYPELNAGVVVKTHAGQKYTSDGVSRALIKVIAKEAGVPLQFFANRSDQAGGSTLGNLAMQQVSVNAVDIGLAQLAMHSSYESAGVDDPAYMRDLIVDFFQYRLRQDDQSGFKLDRK</sequence>
<dbReference type="InterPro" id="IPR023358">
    <property type="entry name" value="Peptidase_M18_dom2"/>
</dbReference>
<dbReference type="AlphaFoldDB" id="A0A0X8FAS6"/>
<evidence type="ECO:0000313" key="13">
    <source>
        <dbReference type="Proteomes" id="UP000069912"/>
    </source>
</evidence>
<dbReference type="GeneID" id="92903154"/>
<keyword evidence="7 9" id="KW-0862">Zinc</keyword>
<evidence type="ECO:0000313" key="11">
    <source>
        <dbReference type="EMBL" id="AMB93903.1"/>
    </source>
</evidence>
<dbReference type="SUPFAM" id="SSF101821">
    <property type="entry name" value="Aminopeptidase/glucanase lid domain"/>
    <property type="match status" value="1"/>
</dbReference>
<dbReference type="Proteomes" id="UP000069912">
    <property type="component" value="Chromosome"/>
</dbReference>
<dbReference type="EMBL" id="PKGY01000004">
    <property type="protein sequence ID" value="PKZ21146.1"/>
    <property type="molecule type" value="Genomic_DNA"/>
</dbReference>
<dbReference type="GO" id="GO:0004177">
    <property type="term" value="F:aminopeptidase activity"/>
    <property type="evidence" value="ECO:0007669"/>
    <property type="project" value="UniProtKB-KW"/>
</dbReference>
<keyword evidence="8 9" id="KW-0482">Metalloprotease</keyword>
<dbReference type="NCBIfam" id="NF002759">
    <property type="entry name" value="PRK02813.1"/>
    <property type="match status" value="1"/>
</dbReference>
<keyword evidence="4 9" id="KW-0645">Protease</keyword>
<reference evidence="11 13" key="1">
    <citation type="journal article" date="2016" name="Genome Announc.">
        <title>Complete Genome Sequences of Aerococcus christensenii CCUG 28831T, Aerococcus sanguinicola CCUG 43001T, Aerococcus urinae CCUG 36881T, Aerococcus urinaeequi CCUG 28094T, Aerococcus urinaehominis CCUG 42038 BT, and Aerococcus viridans CCUG 4311T.</title>
        <authorList>
            <person name="Carkaci D."/>
            <person name="Dargis R."/>
            <person name="Nielsen X.C."/>
            <person name="Skovgaard O."/>
            <person name="Fuursted K."/>
            <person name="Christensen J.J."/>
        </authorList>
    </citation>
    <scope>NUCLEOTIDE SEQUENCE [LARGE SCALE GENOMIC DNA]</scope>
    <source>
        <strain evidence="11 13">CCUG43001</strain>
    </source>
</reference>
<keyword evidence="13" id="KW-1185">Reference proteome</keyword>
<dbReference type="GO" id="GO:0006508">
    <property type="term" value="P:proteolysis"/>
    <property type="evidence" value="ECO:0007669"/>
    <property type="project" value="UniProtKB-KW"/>
</dbReference>
<dbReference type="GO" id="GO:0008237">
    <property type="term" value="F:metallopeptidase activity"/>
    <property type="evidence" value="ECO:0007669"/>
    <property type="project" value="UniProtKB-KW"/>
</dbReference>
<comment type="cofactor">
    <cofactor evidence="1 10">
        <name>Zn(2+)</name>
        <dbReference type="ChEBI" id="CHEBI:29105"/>
    </cofactor>
</comment>
<evidence type="ECO:0000256" key="7">
    <source>
        <dbReference type="ARBA" id="ARBA00022833"/>
    </source>
</evidence>
<evidence type="ECO:0000256" key="1">
    <source>
        <dbReference type="ARBA" id="ARBA00001947"/>
    </source>
</evidence>
<evidence type="ECO:0000313" key="14">
    <source>
        <dbReference type="Proteomes" id="UP000234239"/>
    </source>
</evidence>
<gene>
    <name evidence="11" type="ORF">AWM72_03595</name>
    <name evidence="12" type="ORF">CYJ28_08135</name>
</gene>
<keyword evidence="6 9" id="KW-0378">Hydrolase</keyword>
<dbReference type="InterPro" id="IPR001948">
    <property type="entry name" value="Peptidase_M18"/>
</dbReference>
<evidence type="ECO:0000256" key="2">
    <source>
        <dbReference type="ARBA" id="ARBA00008290"/>
    </source>
</evidence>
<evidence type="ECO:0000256" key="6">
    <source>
        <dbReference type="ARBA" id="ARBA00022801"/>
    </source>
</evidence>
<dbReference type="CDD" id="cd05658">
    <property type="entry name" value="M18_DAP"/>
    <property type="match status" value="1"/>
</dbReference>
<evidence type="ECO:0000256" key="3">
    <source>
        <dbReference type="ARBA" id="ARBA00022438"/>
    </source>
</evidence>
<proteinExistence type="inferred from homology"/>
<dbReference type="OrthoDB" id="9764268at2"/>
<comment type="similarity">
    <text evidence="2 9">Belongs to the peptidase M18 family.</text>
</comment>
<evidence type="ECO:0000313" key="12">
    <source>
        <dbReference type="EMBL" id="PKZ21146.1"/>
    </source>
</evidence>
<dbReference type="GO" id="GO:0008270">
    <property type="term" value="F:zinc ion binding"/>
    <property type="evidence" value="ECO:0007669"/>
    <property type="project" value="InterPro"/>
</dbReference>
<dbReference type="EMBL" id="CP014160">
    <property type="protein sequence ID" value="AMB93903.1"/>
    <property type="molecule type" value="Genomic_DNA"/>
</dbReference>
<dbReference type="SUPFAM" id="SSF53187">
    <property type="entry name" value="Zn-dependent exopeptidases"/>
    <property type="match status" value="1"/>
</dbReference>
<reference evidence="12 14" key="3">
    <citation type="submission" date="2017-12" db="EMBL/GenBank/DDBJ databases">
        <title>Phylogenetic diversity of female urinary microbiome.</title>
        <authorList>
            <person name="Thomas-White K."/>
            <person name="Wolfe A.J."/>
        </authorList>
    </citation>
    <scope>NUCLEOTIDE SEQUENCE [LARGE SCALE GENOMIC DNA]</scope>
    <source>
        <strain evidence="12 14">UMB0139</strain>
    </source>
</reference>
<reference evidence="13" key="2">
    <citation type="submission" date="2016-01" db="EMBL/GenBank/DDBJ databases">
        <title>Six Aerococcus type strain genome sequencing and assembly using PacBio and Illumina Hiseq.</title>
        <authorList>
            <person name="Carkaci D."/>
            <person name="Dargis R."/>
            <person name="Nielsen X.C."/>
            <person name="Skovgaard O."/>
            <person name="Fuursted K."/>
            <person name="Christensen J.J."/>
        </authorList>
    </citation>
    <scope>NUCLEOTIDE SEQUENCE [LARGE SCALE GENOMIC DNA]</scope>
    <source>
        <strain evidence="13">CCUG43001</strain>
    </source>
</reference>